<name>A0ABP6C9A4_9ACTN</name>
<sequence>MRHHARKMRRYGLQPMIVINNDDQLPDVAAALTVRALWRYRPELAPLYLASTLALGGTVLHITQPHW</sequence>
<gene>
    <name evidence="2" type="ORF">GCM10010411_49010</name>
</gene>
<reference evidence="3" key="1">
    <citation type="journal article" date="2019" name="Int. J. Syst. Evol. Microbiol.">
        <title>The Global Catalogue of Microorganisms (GCM) 10K type strain sequencing project: providing services to taxonomists for standard genome sequencing and annotation.</title>
        <authorList>
            <consortium name="The Broad Institute Genomics Platform"/>
            <consortium name="The Broad Institute Genome Sequencing Center for Infectious Disease"/>
            <person name="Wu L."/>
            <person name="Ma J."/>
        </authorList>
    </citation>
    <scope>NUCLEOTIDE SEQUENCE [LARGE SCALE GENOMIC DNA]</scope>
    <source>
        <strain evidence="3">JCM 6833</strain>
    </source>
</reference>
<keyword evidence="3" id="KW-1185">Reference proteome</keyword>
<evidence type="ECO:0000313" key="3">
    <source>
        <dbReference type="Proteomes" id="UP001501509"/>
    </source>
</evidence>
<evidence type="ECO:0000313" key="2">
    <source>
        <dbReference type="EMBL" id="GAA2608956.1"/>
    </source>
</evidence>
<organism evidence="2 3">
    <name type="scientific">Actinomadura fulvescens</name>
    <dbReference type="NCBI Taxonomy" id="46160"/>
    <lineage>
        <taxon>Bacteria</taxon>
        <taxon>Bacillati</taxon>
        <taxon>Actinomycetota</taxon>
        <taxon>Actinomycetes</taxon>
        <taxon>Streptosporangiales</taxon>
        <taxon>Thermomonosporaceae</taxon>
        <taxon>Actinomadura</taxon>
    </lineage>
</organism>
<dbReference type="Proteomes" id="UP001501509">
    <property type="component" value="Unassembled WGS sequence"/>
</dbReference>
<keyword evidence="1" id="KW-1133">Transmembrane helix</keyword>
<comment type="caution">
    <text evidence="2">The sequence shown here is derived from an EMBL/GenBank/DDBJ whole genome shotgun (WGS) entry which is preliminary data.</text>
</comment>
<keyword evidence="1" id="KW-0812">Transmembrane</keyword>
<feature type="transmembrane region" description="Helical" evidence="1">
    <location>
        <begin position="45"/>
        <end position="63"/>
    </location>
</feature>
<evidence type="ECO:0000256" key="1">
    <source>
        <dbReference type="SAM" id="Phobius"/>
    </source>
</evidence>
<protein>
    <submittedName>
        <fullName evidence="2">Uncharacterized protein</fullName>
    </submittedName>
</protein>
<dbReference type="EMBL" id="BAAATD010000006">
    <property type="protein sequence ID" value="GAA2608956.1"/>
    <property type="molecule type" value="Genomic_DNA"/>
</dbReference>
<proteinExistence type="predicted"/>
<keyword evidence="1" id="KW-0472">Membrane</keyword>
<accession>A0ABP6C9A4</accession>